<organism evidence="1 2">
    <name type="scientific">Oculimacula yallundae</name>
    <dbReference type="NCBI Taxonomy" id="86028"/>
    <lineage>
        <taxon>Eukaryota</taxon>
        <taxon>Fungi</taxon>
        <taxon>Dikarya</taxon>
        <taxon>Ascomycota</taxon>
        <taxon>Pezizomycotina</taxon>
        <taxon>Leotiomycetes</taxon>
        <taxon>Helotiales</taxon>
        <taxon>Ploettnerulaceae</taxon>
        <taxon>Oculimacula</taxon>
    </lineage>
</organism>
<evidence type="ECO:0000313" key="2">
    <source>
        <dbReference type="Proteomes" id="UP001595075"/>
    </source>
</evidence>
<name>A0ABR4D0W0_9HELO</name>
<proteinExistence type="predicted"/>
<dbReference type="PANTHER" id="PTHR28043">
    <property type="entry name" value="INCREASED RECOMBINATION CENTERS PROTEIN 6"/>
    <property type="match status" value="1"/>
</dbReference>
<keyword evidence="2" id="KW-1185">Reference proteome</keyword>
<reference evidence="1 2" key="1">
    <citation type="journal article" date="2024" name="Commun. Biol.">
        <title>Comparative genomic analysis of thermophilic fungi reveals convergent evolutionary adaptations and gene losses.</title>
        <authorList>
            <person name="Steindorff A.S."/>
            <person name="Aguilar-Pontes M.V."/>
            <person name="Robinson A.J."/>
            <person name="Andreopoulos B."/>
            <person name="LaButti K."/>
            <person name="Kuo A."/>
            <person name="Mondo S."/>
            <person name="Riley R."/>
            <person name="Otillar R."/>
            <person name="Haridas S."/>
            <person name="Lipzen A."/>
            <person name="Grimwood J."/>
            <person name="Schmutz J."/>
            <person name="Clum A."/>
            <person name="Reid I.D."/>
            <person name="Moisan M.C."/>
            <person name="Butler G."/>
            <person name="Nguyen T.T.M."/>
            <person name="Dewar K."/>
            <person name="Conant G."/>
            <person name="Drula E."/>
            <person name="Henrissat B."/>
            <person name="Hansel C."/>
            <person name="Singer S."/>
            <person name="Hutchinson M.I."/>
            <person name="de Vries R.P."/>
            <person name="Natvig D.O."/>
            <person name="Powell A.J."/>
            <person name="Tsang A."/>
            <person name="Grigoriev I.V."/>
        </authorList>
    </citation>
    <scope>NUCLEOTIDE SEQUENCE [LARGE SCALE GENOMIC DNA]</scope>
    <source>
        <strain evidence="1 2">CBS 494.80</strain>
    </source>
</reference>
<gene>
    <name evidence="1" type="ORF">VTL71DRAFT_720</name>
</gene>
<dbReference type="Gene3D" id="3.40.50.11960">
    <property type="match status" value="1"/>
</dbReference>
<accession>A0ABR4D0W0</accession>
<protein>
    <submittedName>
        <fullName evidence="1">Uncharacterized protein</fullName>
    </submittedName>
</protein>
<evidence type="ECO:0000313" key="1">
    <source>
        <dbReference type="EMBL" id="KAL2075777.1"/>
    </source>
</evidence>
<dbReference type="InterPro" id="IPR034627">
    <property type="entry name" value="Irc6"/>
</dbReference>
<dbReference type="Proteomes" id="UP001595075">
    <property type="component" value="Unassembled WGS sequence"/>
</dbReference>
<dbReference type="EMBL" id="JAZHXI010000001">
    <property type="protein sequence ID" value="KAL2075777.1"/>
    <property type="molecule type" value="Genomic_DNA"/>
</dbReference>
<dbReference type="PANTHER" id="PTHR28043:SF1">
    <property type="entry name" value="INCREASED RECOMBINATION CENTERS PROTEIN 6"/>
    <property type="match status" value="1"/>
</dbReference>
<comment type="caution">
    <text evidence="1">The sequence shown here is derived from an EMBL/GenBank/DDBJ whole genome shotgun (WGS) entry which is preliminary data.</text>
</comment>
<sequence>MEISHPRRILAVSRPDSGLLDLVQGLTGSPPTLTTETIAGSTHNWPIKTSYYTATIPIWLDEISDPSVWSADFLAPEAKEVLTVLGAFIVCFRKPINEKALQEVKVLMEGVAEVVKEGCGLMWDGVCIAVGMPQSTTPYLEKSFEEWEELCQEFGFEFVDFEGKGRNQYSEPMGMERLKEALEANDWEGNDELGEAIDLDALEHDSDDAGSIGFGLDASDKAEMEKEMRGMKQDIYGGSNPGGEEELGDEDVEDLQVLMQKMCEGCEDDIAGGEDGREADVEDTDLKRFISFLSFFLRAGDCNFYYLEMRASLVDEYHLTHLYAHHWASSKYWYHNTQTPVEIEANVY</sequence>